<sequence>MPHLIAEEAALHFIHHYQRLLMEVVAHPSFPKPKSGEVPYLALLTQARGWMLEHPQVLQDALAALRQANDPLPGDVQSAVVSMRAGRWVYLRDTAHYSILLPVTAHECAQAYAVKSLTTRLRDMTGSSGLVLQTALMEYAGGIVTDGLVGTVAYLGPGYRESYGEYVAQAKAQGQFYQTQLPVIAPDPAVPKVAKPLRQSAKAVQAAKTPHKS</sequence>
<dbReference type="Proteomes" id="UP000020766">
    <property type="component" value="Unassembled WGS sequence"/>
</dbReference>
<comment type="caution">
    <text evidence="1">The sequence shown here is derived from an EMBL/GenBank/DDBJ whole genome shotgun (WGS) entry which is preliminary data.</text>
</comment>
<evidence type="ECO:0000313" key="2">
    <source>
        <dbReference type="Proteomes" id="UP000020766"/>
    </source>
</evidence>
<reference evidence="1 2" key="1">
    <citation type="submission" date="2014-01" db="EMBL/GenBank/DDBJ databases">
        <title>Interspecies Systems Biology Uncovers Metabolites Affecting C. elegans Gene Expression and Life History Traits.</title>
        <authorList>
            <person name="Watson E."/>
            <person name="Macneil L.T."/>
            <person name="Ritter A.D."/>
            <person name="Yilmaz L.S."/>
            <person name="Rosebrock A.P."/>
            <person name="Caudy A.A."/>
            <person name="Walhout A.J."/>
        </authorList>
    </citation>
    <scope>NUCLEOTIDE SEQUENCE [LARGE SCALE GENOMIC DNA]</scope>
    <source>
        <strain evidence="1 2">DA1877</strain>
    </source>
</reference>
<name>A0A014Q7B2_9BURK</name>
<gene>
    <name evidence="1" type="ORF">AX13_08160</name>
</gene>
<evidence type="ECO:0000313" key="1">
    <source>
        <dbReference type="EMBL" id="EXU79077.1"/>
    </source>
</evidence>
<organism evidence="1 2">
    <name type="scientific">Comamonas aquatica DA1877</name>
    <dbReference type="NCBI Taxonomy" id="1457173"/>
    <lineage>
        <taxon>Bacteria</taxon>
        <taxon>Pseudomonadati</taxon>
        <taxon>Pseudomonadota</taxon>
        <taxon>Betaproteobacteria</taxon>
        <taxon>Burkholderiales</taxon>
        <taxon>Comamonadaceae</taxon>
        <taxon>Comamonas</taxon>
    </lineage>
</organism>
<proteinExistence type="predicted"/>
<dbReference type="PATRIC" id="fig|1457173.3.peg.3054"/>
<keyword evidence="2" id="KW-1185">Reference proteome</keyword>
<accession>A0A014Q7B2</accession>
<protein>
    <submittedName>
        <fullName evidence="1">Uncharacterized protein</fullName>
    </submittedName>
</protein>
<dbReference type="EMBL" id="JBOK01000021">
    <property type="protein sequence ID" value="EXU79077.1"/>
    <property type="molecule type" value="Genomic_DNA"/>
</dbReference>
<dbReference type="AlphaFoldDB" id="A0A014Q7B2"/>